<gene>
    <name evidence="1" type="ORF">LARSCL_LOCUS10735</name>
</gene>
<name>A0AAV2A7V6_9ARAC</name>
<accession>A0AAV2A7V6</accession>
<organism evidence="1 2">
    <name type="scientific">Larinioides sclopetarius</name>
    <dbReference type="NCBI Taxonomy" id="280406"/>
    <lineage>
        <taxon>Eukaryota</taxon>
        <taxon>Metazoa</taxon>
        <taxon>Ecdysozoa</taxon>
        <taxon>Arthropoda</taxon>
        <taxon>Chelicerata</taxon>
        <taxon>Arachnida</taxon>
        <taxon>Araneae</taxon>
        <taxon>Araneomorphae</taxon>
        <taxon>Entelegynae</taxon>
        <taxon>Araneoidea</taxon>
        <taxon>Araneidae</taxon>
        <taxon>Larinioides</taxon>
    </lineage>
</organism>
<protein>
    <submittedName>
        <fullName evidence="1">Uncharacterized protein</fullName>
    </submittedName>
</protein>
<evidence type="ECO:0000313" key="2">
    <source>
        <dbReference type="Proteomes" id="UP001497382"/>
    </source>
</evidence>
<dbReference type="Proteomes" id="UP001497382">
    <property type="component" value="Unassembled WGS sequence"/>
</dbReference>
<proteinExistence type="predicted"/>
<dbReference type="AlphaFoldDB" id="A0AAV2A7V6"/>
<dbReference type="EMBL" id="CAXIEN010000127">
    <property type="protein sequence ID" value="CAL1280043.1"/>
    <property type="molecule type" value="Genomic_DNA"/>
</dbReference>
<reference evidence="1 2" key="1">
    <citation type="submission" date="2024-04" db="EMBL/GenBank/DDBJ databases">
        <authorList>
            <person name="Rising A."/>
            <person name="Reimegard J."/>
            <person name="Sonavane S."/>
            <person name="Akerstrom W."/>
            <person name="Nylinder S."/>
            <person name="Hedman E."/>
            <person name="Kallberg Y."/>
        </authorList>
    </citation>
    <scope>NUCLEOTIDE SEQUENCE [LARGE SCALE GENOMIC DNA]</scope>
</reference>
<evidence type="ECO:0000313" key="1">
    <source>
        <dbReference type="EMBL" id="CAL1280043.1"/>
    </source>
</evidence>
<sequence length="87" mass="10263">MVIEKESTWMLRKSYARASPRRETQTSLSFQFRIAQNTISEIIPAVYMAIFQVLENEFLKVPDCPEKWREGANDFLGIWNFPMCLGW</sequence>
<keyword evidence="2" id="KW-1185">Reference proteome</keyword>
<comment type="caution">
    <text evidence="1">The sequence shown here is derived from an EMBL/GenBank/DDBJ whole genome shotgun (WGS) entry which is preliminary data.</text>
</comment>